<dbReference type="EMBL" id="JAABOO010000001">
    <property type="protein sequence ID" value="NER12853.1"/>
    <property type="molecule type" value="Genomic_DNA"/>
</dbReference>
<dbReference type="CDD" id="cd00038">
    <property type="entry name" value="CAP_ED"/>
    <property type="match status" value="1"/>
</dbReference>
<gene>
    <name evidence="2" type="ORF">GWK08_05335</name>
</gene>
<evidence type="ECO:0000259" key="1">
    <source>
        <dbReference type="Pfam" id="PF00027"/>
    </source>
</evidence>
<feature type="domain" description="Cyclic nucleotide-binding" evidence="1">
    <location>
        <begin position="29"/>
        <end position="115"/>
    </location>
</feature>
<dbReference type="Gene3D" id="2.60.120.10">
    <property type="entry name" value="Jelly Rolls"/>
    <property type="match status" value="1"/>
</dbReference>
<protein>
    <submittedName>
        <fullName evidence="2">Cyclic nucleotide-binding domain-containing protein</fullName>
    </submittedName>
</protein>
<dbReference type="InterPro" id="IPR014710">
    <property type="entry name" value="RmlC-like_jellyroll"/>
</dbReference>
<reference evidence="2 3" key="1">
    <citation type="submission" date="2020-01" db="EMBL/GenBank/DDBJ databases">
        <title>Leptobacterium flavescens.</title>
        <authorList>
            <person name="Wang G."/>
        </authorList>
    </citation>
    <scope>NUCLEOTIDE SEQUENCE [LARGE SCALE GENOMIC DNA]</scope>
    <source>
        <strain evidence="2 3">KCTC 22160</strain>
    </source>
</reference>
<dbReference type="Pfam" id="PF00027">
    <property type="entry name" value="cNMP_binding"/>
    <property type="match status" value="1"/>
</dbReference>
<name>A0A6P0UPK6_9FLAO</name>
<sequence length="188" mass="22601">MKNVDSGIQQIHPISDEALKMLKIHFEQVEFSKGQDLFSPHRKHHYINFLEEGLVRAYSYHEEKEITFWFGLEGDVVFPYRTYLQDEISYETVECLEDCLIYRLPHKVLKELFLENIEWATWGRKFAEKQMVFLEERFIDYQFQSGAGRYEKLLQERPELFNRIKLQHLASYLRMSQVSLSRIRAGIQ</sequence>
<accession>A0A6P0UPK6</accession>
<organism evidence="2 3">
    <name type="scientific">Leptobacterium flavescens</name>
    <dbReference type="NCBI Taxonomy" id="472055"/>
    <lineage>
        <taxon>Bacteria</taxon>
        <taxon>Pseudomonadati</taxon>
        <taxon>Bacteroidota</taxon>
        <taxon>Flavobacteriia</taxon>
        <taxon>Flavobacteriales</taxon>
        <taxon>Flavobacteriaceae</taxon>
        <taxon>Leptobacterium</taxon>
    </lineage>
</organism>
<dbReference type="InterPro" id="IPR000595">
    <property type="entry name" value="cNMP-bd_dom"/>
</dbReference>
<comment type="caution">
    <text evidence="2">The sequence shown here is derived from an EMBL/GenBank/DDBJ whole genome shotgun (WGS) entry which is preliminary data.</text>
</comment>
<dbReference type="AlphaFoldDB" id="A0A6P0UPK6"/>
<dbReference type="InterPro" id="IPR018490">
    <property type="entry name" value="cNMP-bd_dom_sf"/>
</dbReference>
<evidence type="ECO:0000313" key="3">
    <source>
        <dbReference type="Proteomes" id="UP000468581"/>
    </source>
</evidence>
<proteinExistence type="predicted"/>
<dbReference type="RefSeq" id="WP_163605861.1">
    <property type="nucleotide sequence ID" value="NZ_JAABOO010000001.1"/>
</dbReference>
<dbReference type="Proteomes" id="UP000468581">
    <property type="component" value="Unassembled WGS sequence"/>
</dbReference>
<evidence type="ECO:0000313" key="2">
    <source>
        <dbReference type="EMBL" id="NER12853.1"/>
    </source>
</evidence>
<keyword evidence="3" id="KW-1185">Reference proteome</keyword>
<dbReference type="SUPFAM" id="SSF51206">
    <property type="entry name" value="cAMP-binding domain-like"/>
    <property type="match status" value="1"/>
</dbReference>